<dbReference type="AlphaFoldDB" id="A0A919S190"/>
<proteinExistence type="predicted"/>
<sequence length="106" mass="11623">MAIYRTDWHAVTSYAPTRTFDIILPSPTRIGSQVSLYARSGGGASTVGIKSIRRRNASGSDETIDFGHWLQWPAVRFEDKLISITFAIGNGANQGAGILARMDFFD</sequence>
<dbReference type="Proteomes" id="UP000679179">
    <property type="component" value="Unassembled WGS sequence"/>
</dbReference>
<comment type="caution">
    <text evidence="1">The sequence shown here is derived from an EMBL/GenBank/DDBJ whole genome shotgun (WGS) entry which is preliminary data.</text>
</comment>
<dbReference type="RefSeq" id="WP_212904777.1">
    <property type="nucleotide sequence ID" value="NZ_BOPZ01000027.1"/>
</dbReference>
<dbReference type="EMBL" id="BOPZ01000027">
    <property type="protein sequence ID" value="GIM30096.1"/>
    <property type="molecule type" value="Genomic_DNA"/>
</dbReference>
<evidence type="ECO:0000313" key="1">
    <source>
        <dbReference type="EMBL" id="GIM30096.1"/>
    </source>
</evidence>
<accession>A0A919S190</accession>
<reference evidence="1" key="1">
    <citation type="submission" date="2021-03" db="EMBL/GenBank/DDBJ databases">
        <title>Taxonomic study of Clostridium polyendosporum from meadow-gley soil under rice.</title>
        <authorList>
            <person name="Kobayashi H."/>
            <person name="Tanizawa Y."/>
            <person name="Yagura M."/>
        </authorList>
    </citation>
    <scope>NUCLEOTIDE SEQUENCE</scope>
    <source>
        <strain evidence="1">JCM 30710</strain>
    </source>
</reference>
<evidence type="ECO:0000313" key="2">
    <source>
        <dbReference type="Proteomes" id="UP000679179"/>
    </source>
</evidence>
<organism evidence="1 2">
    <name type="scientific">Clostridium polyendosporum</name>
    <dbReference type="NCBI Taxonomy" id="69208"/>
    <lineage>
        <taxon>Bacteria</taxon>
        <taxon>Bacillati</taxon>
        <taxon>Bacillota</taxon>
        <taxon>Clostridia</taxon>
        <taxon>Eubacteriales</taxon>
        <taxon>Clostridiaceae</taxon>
        <taxon>Clostridium</taxon>
    </lineage>
</organism>
<gene>
    <name evidence="1" type="ORF">CPJCM30710_27620</name>
</gene>
<name>A0A919S190_9CLOT</name>
<keyword evidence="2" id="KW-1185">Reference proteome</keyword>
<protein>
    <submittedName>
        <fullName evidence="1">Uncharacterized protein</fullName>
    </submittedName>
</protein>